<keyword evidence="5" id="KW-0030">Aminoacyl-tRNA synthetase</keyword>
<keyword evidence="4" id="KW-0648">Protein biosynthesis</keyword>
<evidence type="ECO:0000256" key="1">
    <source>
        <dbReference type="ARBA" id="ARBA00022598"/>
    </source>
</evidence>
<dbReference type="GO" id="GO:0006421">
    <property type="term" value="P:asparaginyl-tRNA aminoacylation"/>
    <property type="evidence" value="ECO:0007669"/>
    <property type="project" value="TreeGrafter"/>
</dbReference>
<evidence type="ECO:0000313" key="7">
    <source>
        <dbReference type="EMBL" id="PIY88475.1"/>
    </source>
</evidence>
<dbReference type="Gene3D" id="3.30.930.10">
    <property type="entry name" value="Bira Bifunctional Protein, Domain 2"/>
    <property type="match status" value="1"/>
</dbReference>
<comment type="caution">
    <text evidence="7">The sequence shown here is derived from an EMBL/GenBank/DDBJ whole genome shotgun (WGS) entry which is preliminary data.</text>
</comment>
<dbReference type="PROSITE" id="PS50862">
    <property type="entry name" value="AA_TRNA_LIGASE_II"/>
    <property type="match status" value="1"/>
</dbReference>
<proteinExistence type="predicted"/>
<feature type="domain" description="Aminoacyl-transfer RNA synthetases class-II family profile" evidence="6">
    <location>
        <begin position="53"/>
        <end position="361"/>
    </location>
</feature>
<dbReference type="GO" id="GO:0004816">
    <property type="term" value="F:asparagine-tRNA ligase activity"/>
    <property type="evidence" value="ECO:0007669"/>
    <property type="project" value="TreeGrafter"/>
</dbReference>
<dbReference type="EMBL" id="PFLW01000088">
    <property type="protein sequence ID" value="PIY88475.1"/>
    <property type="molecule type" value="Genomic_DNA"/>
</dbReference>
<evidence type="ECO:0000256" key="5">
    <source>
        <dbReference type="ARBA" id="ARBA00023146"/>
    </source>
</evidence>
<dbReference type="InterPro" id="IPR045864">
    <property type="entry name" value="aa-tRNA-synth_II/BPL/LPL"/>
</dbReference>
<keyword evidence="3" id="KW-0067">ATP-binding</keyword>
<protein>
    <recommendedName>
        <fullName evidence="6">Aminoacyl-transfer RNA synthetases class-II family profile domain-containing protein</fullName>
    </recommendedName>
</protein>
<organism evidence="7 8">
    <name type="scientific">Candidatus Nealsonbacteria bacterium CG_4_10_14_0_8_um_filter_37_14</name>
    <dbReference type="NCBI Taxonomy" id="1974684"/>
    <lineage>
        <taxon>Bacteria</taxon>
        <taxon>Candidatus Nealsoniibacteriota</taxon>
    </lineage>
</organism>
<evidence type="ECO:0000256" key="4">
    <source>
        <dbReference type="ARBA" id="ARBA00022917"/>
    </source>
</evidence>
<dbReference type="SUPFAM" id="SSF55681">
    <property type="entry name" value="Class II aaRS and biotin synthetases"/>
    <property type="match status" value="1"/>
</dbReference>
<dbReference type="PANTHER" id="PTHR22594">
    <property type="entry name" value="ASPARTYL/LYSYL-TRNA SYNTHETASE"/>
    <property type="match status" value="1"/>
</dbReference>
<dbReference type="InterPro" id="IPR006195">
    <property type="entry name" value="aa-tRNA-synth_II"/>
</dbReference>
<name>A0A2M7R5V9_9BACT</name>
<evidence type="ECO:0000313" key="8">
    <source>
        <dbReference type="Proteomes" id="UP000230767"/>
    </source>
</evidence>
<accession>A0A2M7R5V9</accession>
<dbReference type="InterPro" id="IPR004364">
    <property type="entry name" value="Aa-tRNA-synt_II"/>
</dbReference>
<reference evidence="8" key="1">
    <citation type="submission" date="2017-09" db="EMBL/GenBank/DDBJ databases">
        <title>Depth-based differentiation of microbial function through sediment-hosted aquifers and enrichment of novel symbionts in the deep terrestrial subsurface.</title>
        <authorList>
            <person name="Probst A.J."/>
            <person name="Ladd B."/>
            <person name="Jarett J.K."/>
            <person name="Geller-Mcgrath D.E."/>
            <person name="Sieber C.M.K."/>
            <person name="Emerson J.B."/>
            <person name="Anantharaman K."/>
            <person name="Thomas B.C."/>
            <person name="Malmstrom R."/>
            <person name="Stieglmeier M."/>
            <person name="Klingl A."/>
            <person name="Woyke T."/>
            <person name="Ryan C.M."/>
            <person name="Banfield J.F."/>
        </authorList>
    </citation>
    <scope>NUCLEOTIDE SEQUENCE [LARGE SCALE GENOMIC DNA]</scope>
</reference>
<evidence type="ECO:0000259" key="6">
    <source>
        <dbReference type="PROSITE" id="PS50862"/>
    </source>
</evidence>
<evidence type="ECO:0000256" key="2">
    <source>
        <dbReference type="ARBA" id="ARBA00022741"/>
    </source>
</evidence>
<gene>
    <name evidence="7" type="ORF">COY73_03745</name>
</gene>
<dbReference type="AlphaFoldDB" id="A0A2M7R5V9"/>
<dbReference type="Pfam" id="PF00152">
    <property type="entry name" value="tRNA-synt_2"/>
    <property type="match status" value="1"/>
</dbReference>
<dbReference type="GO" id="GO:0005524">
    <property type="term" value="F:ATP binding"/>
    <property type="evidence" value="ECO:0007669"/>
    <property type="project" value="UniProtKB-KW"/>
</dbReference>
<evidence type="ECO:0000256" key="3">
    <source>
        <dbReference type="ARBA" id="ARBA00022840"/>
    </source>
</evidence>
<sequence length="369" mass="43508">MNLGPYQIMNEKIAYKGNKLFKPIGEVRMIRPTALNKRHLTIKGNYEKWAALIKIWDAVFRGVNEFMEKRNVLLFDLPITTRMISSPGALTGTISSDVDPFQIKFFNEKTFLTQSSQLYLEFAITNPKVDKVYCWEKSFRKERADFRHLPEFTHIEFESNIGFKENLKFQQKFLQFLIGYLLKNCNKELNVFLMQGEIKELKKFIKFKNFKQVTLHDAFRLLREGTQKKKYNTVTIRNFGAYEEILLTEIIGEPVFVTHFIEDEVAFYHASDPQNLNLVMNADFLFPGYGELIGSGERVHTRKETRQKAKHFKLNFKDYQAYIESRDPRNPKIHSGWGMGIERFIQSILKLPFIWETKAFPRVDNQNRP</sequence>
<keyword evidence="1" id="KW-0436">Ligase</keyword>
<dbReference type="Proteomes" id="UP000230767">
    <property type="component" value="Unassembled WGS sequence"/>
</dbReference>
<keyword evidence="2" id="KW-0547">Nucleotide-binding</keyword>
<dbReference type="PANTHER" id="PTHR22594:SF34">
    <property type="entry name" value="ASPARAGINE--TRNA LIGASE, MITOCHONDRIAL-RELATED"/>
    <property type="match status" value="1"/>
</dbReference>